<evidence type="ECO:0000313" key="7">
    <source>
        <dbReference type="Proteomes" id="UP000274841"/>
    </source>
</evidence>
<comment type="similarity">
    <text evidence="1">Belongs to the ABC transporter superfamily.</text>
</comment>
<dbReference type="SUPFAM" id="SSF52540">
    <property type="entry name" value="P-loop containing nucleoside triphosphate hydrolases"/>
    <property type="match status" value="1"/>
</dbReference>
<proteinExistence type="inferred from homology"/>
<dbReference type="GO" id="GO:0015833">
    <property type="term" value="P:peptide transport"/>
    <property type="evidence" value="ECO:0007669"/>
    <property type="project" value="InterPro"/>
</dbReference>
<evidence type="ECO:0000256" key="4">
    <source>
        <dbReference type="ARBA" id="ARBA00022840"/>
    </source>
</evidence>
<dbReference type="PANTHER" id="PTHR43776:SF7">
    <property type="entry name" value="D,D-DIPEPTIDE TRANSPORT ATP-BINDING PROTEIN DDPF-RELATED"/>
    <property type="match status" value="1"/>
</dbReference>
<dbReference type="InterPro" id="IPR003593">
    <property type="entry name" value="AAA+_ATPase"/>
</dbReference>
<dbReference type="PROSITE" id="PS50893">
    <property type="entry name" value="ABC_TRANSPORTER_2"/>
    <property type="match status" value="1"/>
</dbReference>
<dbReference type="InterPro" id="IPR050319">
    <property type="entry name" value="ABC_transp_ATP-bind"/>
</dbReference>
<organism evidence="6 7">
    <name type="scientific">Microbacterium oxydans</name>
    <dbReference type="NCBI Taxonomy" id="82380"/>
    <lineage>
        <taxon>Bacteria</taxon>
        <taxon>Bacillati</taxon>
        <taxon>Actinomycetota</taxon>
        <taxon>Actinomycetes</taxon>
        <taxon>Micrococcales</taxon>
        <taxon>Microbacteriaceae</taxon>
        <taxon>Microbacterium</taxon>
    </lineage>
</organism>
<dbReference type="GO" id="GO:0055085">
    <property type="term" value="P:transmembrane transport"/>
    <property type="evidence" value="ECO:0007669"/>
    <property type="project" value="UniProtKB-ARBA"/>
</dbReference>
<evidence type="ECO:0000259" key="5">
    <source>
        <dbReference type="PROSITE" id="PS50893"/>
    </source>
</evidence>
<sequence>MSELRFDRVSVRYGTHRAGLTAVDDVSLVVPSGSVVGLVGESGSGKSTLARAAIGLAPISEGTITLDGADVRSFRRRRPIQMVFQDPFSSLDPRMTIGESIAEALPRDIRGTTARRAEVARLLDLVSLDPDRAPSLPAALSGGQRQRIALARALAARPEVVIADEITSALDVSVQGSVLNLVRELRGELDLTMLFISHNLSVVRYLSDHIAVMYLGRIVEFGPTEQVLADPQHPYTRDLLQAAPTRNGDLLAVDPLAPVDVEPADPHAPPSGCRFHPRCPIGPAARPDRQICVIADPPLPSGSAGAACHFAGTHADLALGTVPTSQSIPLVSAATTTPSPLSADTVN</sequence>
<dbReference type="InterPro" id="IPR027417">
    <property type="entry name" value="P-loop_NTPase"/>
</dbReference>
<dbReference type="PROSITE" id="PS00211">
    <property type="entry name" value="ABC_TRANSPORTER_1"/>
    <property type="match status" value="1"/>
</dbReference>
<reference evidence="6 7" key="1">
    <citation type="submission" date="2018-08" db="EMBL/GenBank/DDBJ databases">
        <title>Microbacterium oxydans strain HG3.</title>
        <authorList>
            <person name="ORTET P."/>
        </authorList>
    </citation>
    <scope>NUCLEOTIDE SEQUENCE [LARGE SCALE GENOMIC DNA]</scope>
    <source>
        <strain evidence="6 7">HG3</strain>
    </source>
</reference>
<dbReference type="GO" id="GO:0016887">
    <property type="term" value="F:ATP hydrolysis activity"/>
    <property type="evidence" value="ECO:0007669"/>
    <property type="project" value="InterPro"/>
</dbReference>
<gene>
    <name evidence="6" type="primary">oppF_5</name>
    <name evidence="6" type="ORF">CVS54_02642</name>
</gene>
<dbReference type="PANTHER" id="PTHR43776">
    <property type="entry name" value="TRANSPORT ATP-BINDING PROTEIN"/>
    <property type="match status" value="1"/>
</dbReference>
<dbReference type="Proteomes" id="UP000274841">
    <property type="component" value="Chromosome"/>
</dbReference>
<evidence type="ECO:0000313" key="6">
    <source>
        <dbReference type="EMBL" id="AZS41293.1"/>
    </source>
</evidence>
<dbReference type="Pfam" id="PF08352">
    <property type="entry name" value="oligo_HPY"/>
    <property type="match status" value="1"/>
</dbReference>
<evidence type="ECO:0000256" key="3">
    <source>
        <dbReference type="ARBA" id="ARBA00022741"/>
    </source>
</evidence>
<feature type="domain" description="ABC transporter" evidence="5">
    <location>
        <begin position="4"/>
        <end position="240"/>
    </location>
</feature>
<dbReference type="NCBIfam" id="TIGR01727">
    <property type="entry name" value="oligo_HPY"/>
    <property type="match status" value="1"/>
</dbReference>
<dbReference type="InterPro" id="IPR003439">
    <property type="entry name" value="ABC_transporter-like_ATP-bd"/>
</dbReference>
<keyword evidence="3" id="KW-0547">Nucleotide-binding</keyword>
<dbReference type="Pfam" id="PF00005">
    <property type="entry name" value="ABC_tran"/>
    <property type="match status" value="1"/>
</dbReference>
<evidence type="ECO:0000256" key="2">
    <source>
        <dbReference type="ARBA" id="ARBA00022448"/>
    </source>
</evidence>
<dbReference type="AlphaFoldDB" id="A0A3Q9J4U4"/>
<dbReference type="EMBL" id="CP031422">
    <property type="protein sequence ID" value="AZS41293.1"/>
    <property type="molecule type" value="Genomic_DNA"/>
</dbReference>
<keyword evidence="4 6" id="KW-0067">ATP-binding</keyword>
<protein>
    <submittedName>
        <fullName evidence="6">Oligopeptide transport ATP-binding protein OppF</fullName>
    </submittedName>
</protein>
<dbReference type="InterPro" id="IPR013563">
    <property type="entry name" value="Oligopep_ABC_C"/>
</dbReference>
<evidence type="ECO:0000256" key="1">
    <source>
        <dbReference type="ARBA" id="ARBA00005417"/>
    </source>
</evidence>
<accession>A0A3Q9J4U4</accession>
<keyword evidence="2" id="KW-0813">Transport</keyword>
<dbReference type="Gene3D" id="3.40.50.300">
    <property type="entry name" value="P-loop containing nucleotide triphosphate hydrolases"/>
    <property type="match status" value="1"/>
</dbReference>
<dbReference type="RefSeq" id="WP_082108754.1">
    <property type="nucleotide sequence ID" value="NZ_CP031422.1"/>
</dbReference>
<dbReference type="SMART" id="SM00382">
    <property type="entry name" value="AAA"/>
    <property type="match status" value="1"/>
</dbReference>
<dbReference type="KEGG" id="moy:CVS54_02642"/>
<dbReference type="InterPro" id="IPR017871">
    <property type="entry name" value="ABC_transporter-like_CS"/>
</dbReference>
<dbReference type="GO" id="GO:0005524">
    <property type="term" value="F:ATP binding"/>
    <property type="evidence" value="ECO:0007669"/>
    <property type="project" value="UniProtKB-KW"/>
</dbReference>
<dbReference type="CDD" id="cd03257">
    <property type="entry name" value="ABC_NikE_OppD_transporters"/>
    <property type="match status" value="1"/>
</dbReference>
<name>A0A3Q9J4U4_9MICO</name>